<dbReference type="GO" id="GO:0005384">
    <property type="term" value="F:manganese ion transmembrane transporter activity"/>
    <property type="evidence" value="ECO:0007669"/>
    <property type="project" value="InterPro"/>
</dbReference>
<reference evidence="6 7" key="1">
    <citation type="submission" date="2018-01" db="EMBL/GenBank/DDBJ databases">
        <title>Species boundaries and ecological features among Paraburkholderia terrae DSMZ17804T, P. hospita DSMZ17164T and P. caribensis DSMZ13236T.</title>
        <authorList>
            <person name="Pratama A.A."/>
        </authorList>
    </citation>
    <scope>NUCLEOTIDE SEQUENCE [LARGE SCALE GENOMIC DNA]</scope>
    <source>
        <strain evidence="6 7">DSM 17804</strain>
    </source>
</reference>
<dbReference type="Pfam" id="PF01988">
    <property type="entry name" value="VIT1"/>
    <property type="match status" value="1"/>
</dbReference>
<feature type="transmembrane region" description="Helical" evidence="5">
    <location>
        <begin position="163"/>
        <end position="183"/>
    </location>
</feature>
<keyword evidence="3 5" id="KW-1133">Transmembrane helix</keyword>
<dbReference type="RefSeq" id="WP_042308822.1">
    <property type="nucleotide sequence ID" value="NZ_AP025257.1"/>
</dbReference>
<dbReference type="EMBL" id="CP026112">
    <property type="protein sequence ID" value="AUT62620.1"/>
    <property type="molecule type" value="Genomic_DNA"/>
</dbReference>
<comment type="subcellular location">
    <subcellularLocation>
        <location evidence="1">Endomembrane system</location>
        <topology evidence="1">Multi-pass membrane protein</topology>
    </subcellularLocation>
</comment>
<feature type="transmembrane region" description="Helical" evidence="5">
    <location>
        <begin position="18"/>
        <end position="38"/>
    </location>
</feature>
<dbReference type="Proteomes" id="UP000243502">
    <property type="component" value="Chromosome 2"/>
</dbReference>
<proteinExistence type="predicted"/>
<evidence type="ECO:0008006" key="8">
    <source>
        <dbReference type="Google" id="ProtNLM"/>
    </source>
</evidence>
<dbReference type="GO" id="GO:0012505">
    <property type="term" value="C:endomembrane system"/>
    <property type="evidence" value="ECO:0007669"/>
    <property type="project" value="UniProtKB-SubCell"/>
</dbReference>
<evidence type="ECO:0000256" key="1">
    <source>
        <dbReference type="ARBA" id="ARBA00004127"/>
    </source>
</evidence>
<evidence type="ECO:0000313" key="7">
    <source>
        <dbReference type="Proteomes" id="UP000243502"/>
    </source>
</evidence>
<evidence type="ECO:0000256" key="3">
    <source>
        <dbReference type="ARBA" id="ARBA00022989"/>
    </source>
</evidence>
<feature type="transmembrane region" description="Helical" evidence="5">
    <location>
        <begin position="134"/>
        <end position="157"/>
    </location>
</feature>
<name>A0A2I8ESZ0_9BURK</name>
<gene>
    <name evidence="6" type="ORF">C2L65_23705</name>
</gene>
<keyword evidence="2 5" id="KW-0812">Transmembrane</keyword>
<sequence>MSNEREPLLDPIDRVSEIVFGVLMALSFTGALSVATAGRQEVRTMMFTALGCNLAWGLVDAVMCLIRTATERRRKVTLLARLRATQDKPEAHHLIKDALPQLFASIVQPAALDELRQGLLTVGELSVRLDGRDYAAAFGVFALVVLATFPVVIPFMFISEVMLALRVSNALAVVTLFICGFALGRHTGGRPVVSGLAMSGIGVALLAIIIALGG</sequence>
<protein>
    <recommendedName>
        <fullName evidence="8">VIT family protein</fullName>
    </recommendedName>
</protein>
<dbReference type="OrthoDB" id="978987at2"/>
<dbReference type="KEGG" id="pter:C2L65_23705"/>
<accession>A0A2I8ESZ0</accession>
<evidence type="ECO:0000256" key="5">
    <source>
        <dbReference type="SAM" id="Phobius"/>
    </source>
</evidence>
<organism evidence="6 7">
    <name type="scientific">Paraburkholderia terrae</name>
    <dbReference type="NCBI Taxonomy" id="311230"/>
    <lineage>
        <taxon>Bacteria</taxon>
        <taxon>Pseudomonadati</taxon>
        <taxon>Pseudomonadota</taxon>
        <taxon>Betaproteobacteria</taxon>
        <taxon>Burkholderiales</taxon>
        <taxon>Burkholderiaceae</taxon>
        <taxon>Paraburkholderia</taxon>
    </lineage>
</organism>
<evidence type="ECO:0000313" key="6">
    <source>
        <dbReference type="EMBL" id="AUT62620.1"/>
    </source>
</evidence>
<dbReference type="GO" id="GO:0030026">
    <property type="term" value="P:intracellular manganese ion homeostasis"/>
    <property type="evidence" value="ECO:0007669"/>
    <property type="project" value="InterPro"/>
</dbReference>
<feature type="transmembrane region" description="Helical" evidence="5">
    <location>
        <begin position="195"/>
        <end position="213"/>
    </location>
</feature>
<evidence type="ECO:0000256" key="2">
    <source>
        <dbReference type="ARBA" id="ARBA00022692"/>
    </source>
</evidence>
<dbReference type="AlphaFoldDB" id="A0A2I8ESZ0"/>
<keyword evidence="4 5" id="KW-0472">Membrane</keyword>
<dbReference type="InterPro" id="IPR008217">
    <property type="entry name" value="Ccc1_fam"/>
</dbReference>
<evidence type="ECO:0000256" key="4">
    <source>
        <dbReference type="ARBA" id="ARBA00023136"/>
    </source>
</evidence>